<dbReference type="InterPro" id="IPR026444">
    <property type="entry name" value="Secre_tail"/>
</dbReference>
<dbReference type="Pfam" id="PF18962">
    <property type="entry name" value="Por_Secre_tail"/>
    <property type="match status" value="1"/>
</dbReference>
<name>A0ABN1JG24_9FLAO</name>
<organism evidence="4 5">
    <name type="scientific">Gaetbulibacter jejuensis</name>
    <dbReference type="NCBI Taxonomy" id="584607"/>
    <lineage>
        <taxon>Bacteria</taxon>
        <taxon>Pseudomonadati</taxon>
        <taxon>Bacteroidota</taxon>
        <taxon>Flavobacteriia</taxon>
        <taxon>Flavobacteriales</taxon>
        <taxon>Flavobacteriaceae</taxon>
        <taxon>Gaetbulibacter</taxon>
    </lineage>
</organism>
<feature type="domain" description="Secretion system C-terminal sorting" evidence="3">
    <location>
        <begin position="237"/>
        <end position="304"/>
    </location>
</feature>
<keyword evidence="5" id="KW-1185">Reference proteome</keyword>
<feature type="signal peptide" evidence="2">
    <location>
        <begin position="1"/>
        <end position="18"/>
    </location>
</feature>
<dbReference type="Proteomes" id="UP001500736">
    <property type="component" value="Unassembled WGS sequence"/>
</dbReference>
<keyword evidence="1 2" id="KW-0732">Signal</keyword>
<dbReference type="RefSeq" id="WP_343795886.1">
    <property type="nucleotide sequence ID" value="NZ_BAAAGF010000001.1"/>
</dbReference>
<protein>
    <recommendedName>
        <fullName evidence="3">Secretion system C-terminal sorting domain-containing protein</fullName>
    </recommendedName>
</protein>
<feature type="chain" id="PRO_5046215163" description="Secretion system C-terminal sorting domain-containing protein" evidence="2">
    <location>
        <begin position="19"/>
        <end position="306"/>
    </location>
</feature>
<reference evidence="4 5" key="1">
    <citation type="journal article" date="2019" name="Int. J. Syst. Evol. Microbiol.">
        <title>The Global Catalogue of Microorganisms (GCM) 10K type strain sequencing project: providing services to taxonomists for standard genome sequencing and annotation.</title>
        <authorList>
            <consortium name="The Broad Institute Genomics Platform"/>
            <consortium name="The Broad Institute Genome Sequencing Center for Infectious Disease"/>
            <person name="Wu L."/>
            <person name="Ma J."/>
        </authorList>
    </citation>
    <scope>NUCLEOTIDE SEQUENCE [LARGE SCALE GENOMIC DNA]</scope>
    <source>
        <strain evidence="4 5">JCM 15976</strain>
    </source>
</reference>
<evidence type="ECO:0000256" key="2">
    <source>
        <dbReference type="SAM" id="SignalP"/>
    </source>
</evidence>
<dbReference type="EMBL" id="BAAAGF010000001">
    <property type="protein sequence ID" value="GAA0738969.1"/>
    <property type="molecule type" value="Genomic_DNA"/>
</dbReference>
<evidence type="ECO:0000313" key="5">
    <source>
        <dbReference type="Proteomes" id="UP001500736"/>
    </source>
</evidence>
<sequence>MKKLYTLALSFLSFGLFAQTTVQYPQQAENYNAFFSDSGGHFNQNSDEFGMWANGGGAKQSVAWRSFTETGLPGGTPSTMAVGDSFTITVSATQASYGQIGVALLSNPSTTSWDDRVSNYAVQVNLNGNSGANDPWEVVSNGGTINASSIGGSTNYADFKFQFTLNSVNTMTVSINDGAEAFNITLNNTDITGYSVYFADDWNGAANANIYWKPVTEYTYASTLSINDVNVFPIKLHPNPVNDSFKTNKSLNGLHIYDITGKLVKSFTGEFTKNDSYDISSLTQGMYLVKIENENGESITSKLVKL</sequence>
<evidence type="ECO:0000313" key="4">
    <source>
        <dbReference type="EMBL" id="GAA0738969.1"/>
    </source>
</evidence>
<accession>A0ABN1JG24</accession>
<evidence type="ECO:0000259" key="3">
    <source>
        <dbReference type="Pfam" id="PF18962"/>
    </source>
</evidence>
<dbReference type="NCBIfam" id="TIGR04183">
    <property type="entry name" value="Por_Secre_tail"/>
    <property type="match status" value="1"/>
</dbReference>
<proteinExistence type="predicted"/>
<evidence type="ECO:0000256" key="1">
    <source>
        <dbReference type="ARBA" id="ARBA00022729"/>
    </source>
</evidence>
<comment type="caution">
    <text evidence="4">The sequence shown here is derived from an EMBL/GenBank/DDBJ whole genome shotgun (WGS) entry which is preliminary data.</text>
</comment>
<gene>
    <name evidence="4" type="ORF">GCM10009431_07450</name>
</gene>